<dbReference type="PRINTS" id="PR00502">
    <property type="entry name" value="NUDIXFAMILY"/>
</dbReference>
<evidence type="ECO:0000256" key="4">
    <source>
        <dbReference type="ARBA" id="ARBA00022801"/>
    </source>
</evidence>
<dbReference type="InterPro" id="IPR014078">
    <property type="entry name" value="Nudix_YtkD"/>
</dbReference>
<keyword evidence="3" id="KW-0479">Metal-binding</keyword>
<keyword evidence="5" id="KW-0460">Magnesium</keyword>
<proteinExistence type="inferred from homology"/>
<evidence type="ECO:0000256" key="3">
    <source>
        <dbReference type="ARBA" id="ARBA00022723"/>
    </source>
</evidence>
<evidence type="ECO:0000256" key="5">
    <source>
        <dbReference type="ARBA" id="ARBA00022842"/>
    </source>
</evidence>
<evidence type="ECO:0000313" key="8">
    <source>
        <dbReference type="EMBL" id="MDC3418275.1"/>
    </source>
</evidence>
<gene>
    <name evidence="8" type="primary">ytkD</name>
    <name evidence="8" type="ORF">NC799_15410</name>
</gene>
<dbReference type="InterPro" id="IPR020476">
    <property type="entry name" value="Nudix_hydrolase"/>
</dbReference>
<dbReference type="InterPro" id="IPR015797">
    <property type="entry name" value="NUDIX_hydrolase-like_dom_sf"/>
</dbReference>
<sequence>MKIFKDYYNNEVKLSFEDHPFTNDPKHVWVICVHKGKWLLTKHRDRGIEFPGGKVEKRESPEEAARREVMEETGGCVSQLTYIGQYYVHGKGGNIAKNVYYATVSTLTKQSNYYETEGPVLLNKLPENIETDQDFSFMMKDNVLPLSLEQIEKYRKVNQQNE</sequence>
<keyword evidence="4 6" id="KW-0378">Hydrolase</keyword>
<name>A0A9X3WH22_9BACI</name>
<protein>
    <submittedName>
        <fullName evidence="8">Nucleoside triphosphatase YtkD</fullName>
    </submittedName>
</protein>
<feature type="domain" description="Nudix hydrolase" evidence="7">
    <location>
        <begin position="21"/>
        <end position="162"/>
    </location>
</feature>
<dbReference type="PROSITE" id="PS51462">
    <property type="entry name" value="NUDIX"/>
    <property type="match status" value="1"/>
</dbReference>
<dbReference type="PANTHER" id="PTHR43758">
    <property type="entry name" value="7,8-DIHYDRO-8-OXOGUANINE TRIPHOSPHATASE"/>
    <property type="match status" value="1"/>
</dbReference>
<dbReference type="EMBL" id="JAMQKC010000023">
    <property type="protein sequence ID" value="MDC3418275.1"/>
    <property type="molecule type" value="Genomic_DNA"/>
</dbReference>
<dbReference type="NCBIfam" id="TIGR02705">
    <property type="entry name" value="nudix_YtkD"/>
    <property type="match status" value="1"/>
</dbReference>
<dbReference type="Pfam" id="PF00293">
    <property type="entry name" value="NUDIX"/>
    <property type="match status" value="1"/>
</dbReference>
<dbReference type="SUPFAM" id="SSF55811">
    <property type="entry name" value="Nudix"/>
    <property type="match status" value="1"/>
</dbReference>
<evidence type="ECO:0000256" key="1">
    <source>
        <dbReference type="ARBA" id="ARBA00001946"/>
    </source>
</evidence>
<dbReference type="PROSITE" id="PS00893">
    <property type="entry name" value="NUDIX_BOX"/>
    <property type="match status" value="1"/>
</dbReference>
<keyword evidence="9" id="KW-1185">Reference proteome</keyword>
<dbReference type="CDD" id="cd04665">
    <property type="entry name" value="NUDIX_RppH"/>
    <property type="match status" value="1"/>
</dbReference>
<dbReference type="InterPro" id="IPR000086">
    <property type="entry name" value="NUDIX_hydrolase_dom"/>
</dbReference>
<reference evidence="8" key="1">
    <citation type="submission" date="2022-06" db="EMBL/GenBank/DDBJ databases">
        <title>Aquibacillus sp. a new bacterium isolated from soil saline samples.</title>
        <authorList>
            <person name="Galisteo C."/>
            <person name="De La Haba R."/>
            <person name="Sanchez-Porro C."/>
            <person name="Ventosa A."/>
        </authorList>
    </citation>
    <scope>NUCLEOTIDE SEQUENCE</scope>
    <source>
        <strain evidence="8">3ASR75-54</strain>
    </source>
</reference>
<dbReference type="InterPro" id="IPR020084">
    <property type="entry name" value="NUDIX_hydrolase_CS"/>
</dbReference>
<comment type="caution">
    <text evidence="8">The sequence shown here is derived from an EMBL/GenBank/DDBJ whole genome shotgun (WGS) entry which is preliminary data.</text>
</comment>
<evidence type="ECO:0000313" key="9">
    <source>
        <dbReference type="Proteomes" id="UP001145069"/>
    </source>
</evidence>
<accession>A0A9X3WH22</accession>
<evidence type="ECO:0000256" key="2">
    <source>
        <dbReference type="ARBA" id="ARBA00005582"/>
    </source>
</evidence>
<evidence type="ECO:0000259" key="7">
    <source>
        <dbReference type="PROSITE" id="PS51462"/>
    </source>
</evidence>
<dbReference type="AlphaFoldDB" id="A0A9X3WH22"/>
<dbReference type="GO" id="GO:0046872">
    <property type="term" value="F:metal ion binding"/>
    <property type="evidence" value="ECO:0007669"/>
    <property type="project" value="UniProtKB-KW"/>
</dbReference>
<comment type="cofactor">
    <cofactor evidence="1">
        <name>Mg(2+)</name>
        <dbReference type="ChEBI" id="CHEBI:18420"/>
    </cofactor>
</comment>
<dbReference type="GO" id="GO:0005737">
    <property type="term" value="C:cytoplasm"/>
    <property type="evidence" value="ECO:0007669"/>
    <property type="project" value="TreeGrafter"/>
</dbReference>
<dbReference type="PANTHER" id="PTHR43758:SF8">
    <property type="entry name" value="8-OXO-DGTP DIPHOSPHATASE YTKD-RELATED"/>
    <property type="match status" value="1"/>
</dbReference>
<dbReference type="RefSeq" id="WP_272447337.1">
    <property type="nucleotide sequence ID" value="NZ_JAMQKC010000023.1"/>
</dbReference>
<dbReference type="Proteomes" id="UP001145069">
    <property type="component" value="Unassembled WGS sequence"/>
</dbReference>
<dbReference type="Gene3D" id="3.90.79.10">
    <property type="entry name" value="Nucleoside Triphosphate Pyrophosphohydrolase"/>
    <property type="match status" value="1"/>
</dbReference>
<organism evidence="8 9">
    <name type="scientific">Aquibacillus salsiterrae</name>
    <dbReference type="NCBI Taxonomy" id="2950439"/>
    <lineage>
        <taxon>Bacteria</taxon>
        <taxon>Bacillati</taxon>
        <taxon>Bacillota</taxon>
        <taxon>Bacilli</taxon>
        <taxon>Bacillales</taxon>
        <taxon>Bacillaceae</taxon>
        <taxon>Aquibacillus</taxon>
    </lineage>
</organism>
<evidence type="ECO:0000256" key="6">
    <source>
        <dbReference type="RuleBase" id="RU003476"/>
    </source>
</evidence>
<comment type="similarity">
    <text evidence="2 6">Belongs to the Nudix hydrolase family.</text>
</comment>
<dbReference type="GO" id="GO:0016818">
    <property type="term" value="F:hydrolase activity, acting on acid anhydrides, in phosphorus-containing anhydrides"/>
    <property type="evidence" value="ECO:0007669"/>
    <property type="project" value="TreeGrafter"/>
</dbReference>